<proteinExistence type="predicted"/>
<dbReference type="EMBL" id="QGTW01000005">
    <property type="protein sequence ID" value="PWW28853.1"/>
    <property type="molecule type" value="Genomic_DNA"/>
</dbReference>
<evidence type="ECO:0000313" key="4">
    <source>
        <dbReference type="Proteomes" id="UP000247150"/>
    </source>
</evidence>
<dbReference type="PROSITE" id="PS50801">
    <property type="entry name" value="STAS"/>
    <property type="match status" value="1"/>
</dbReference>
<reference evidence="3 4" key="1">
    <citation type="submission" date="2018-05" db="EMBL/GenBank/DDBJ databases">
        <title>Freshwater and sediment microbial communities from various areas in North America, analyzing microbe dynamics in response to fracking.</title>
        <authorList>
            <person name="Lamendella R."/>
        </authorList>
    </citation>
    <scope>NUCLEOTIDE SEQUENCE [LARGE SCALE GENOMIC DNA]</scope>
    <source>
        <strain evidence="3 4">15_TX</strain>
    </source>
</reference>
<dbReference type="CDD" id="cd07041">
    <property type="entry name" value="STAS_RsbR_RsbS_like"/>
    <property type="match status" value="1"/>
</dbReference>
<evidence type="ECO:0000256" key="1">
    <source>
        <dbReference type="ARBA" id="ARBA00022553"/>
    </source>
</evidence>
<evidence type="ECO:0000313" key="3">
    <source>
        <dbReference type="EMBL" id="PWW28853.1"/>
    </source>
</evidence>
<gene>
    <name evidence="3" type="ORF">DFO73_10589</name>
</gene>
<dbReference type="InterPro" id="IPR036513">
    <property type="entry name" value="STAS_dom_sf"/>
</dbReference>
<dbReference type="InterPro" id="IPR002645">
    <property type="entry name" value="STAS_dom"/>
</dbReference>
<feature type="domain" description="STAS" evidence="2">
    <location>
        <begin position="165"/>
        <end position="276"/>
    </location>
</feature>
<name>A0A2V2ZWM1_9BACI</name>
<dbReference type="PANTHER" id="PTHR33745">
    <property type="entry name" value="RSBT ANTAGONIST PROTEIN RSBS-RELATED"/>
    <property type="match status" value="1"/>
</dbReference>
<dbReference type="OrthoDB" id="9800154at2"/>
<dbReference type="RefSeq" id="WP_110064898.1">
    <property type="nucleotide sequence ID" value="NZ_QGTW01000005.1"/>
</dbReference>
<comment type="caution">
    <text evidence="3">The sequence shown here is derived from an EMBL/GenBank/DDBJ whole genome shotgun (WGS) entry which is preliminary data.</text>
</comment>
<accession>A0A2V2ZWM1</accession>
<dbReference type="Proteomes" id="UP000247150">
    <property type="component" value="Unassembled WGS sequence"/>
</dbReference>
<dbReference type="AlphaFoldDB" id="A0A2V2ZWM1"/>
<dbReference type="Pfam" id="PF01740">
    <property type="entry name" value="STAS"/>
    <property type="match status" value="1"/>
</dbReference>
<dbReference type="Gene3D" id="3.30.750.24">
    <property type="entry name" value="STAS domain"/>
    <property type="match status" value="1"/>
</dbReference>
<dbReference type="SUPFAM" id="SSF52091">
    <property type="entry name" value="SpoIIaa-like"/>
    <property type="match status" value="1"/>
</dbReference>
<keyword evidence="1" id="KW-0597">Phosphoprotein</keyword>
<sequence>MHRNKDLYQFLLEKTRQLTEEWYENLDKSKSAGIYSSDDPAIIESVKKQNYEFHQQFCEVFSKDEESFFSEFEKWIVKVAQDEGHLRTPLQMILREFFNTQEQYLNLLDEFAEANKGQYDIRQIDSWRRIMLKCFSEVVTWFTEEYNNHSQKRLEAQQDLIRELSSPVISLTKDIALLPLVGDIDTARAKSMLENTLQQCNKLGVNQLFLDLSGVVMIDTMVAHQLFQLIEALSLIGVKTTISGLRPEIAQTAVQLGLSFDHISIRSTLSSAIKSANLIPN</sequence>
<evidence type="ECO:0000259" key="2">
    <source>
        <dbReference type="PROSITE" id="PS50801"/>
    </source>
</evidence>
<protein>
    <submittedName>
        <fullName evidence="3">RsbT co-antagonist protein RsbR</fullName>
    </submittedName>
</protein>
<dbReference type="InterPro" id="IPR051932">
    <property type="entry name" value="Bact_StressResp_Reg"/>
</dbReference>
<dbReference type="PANTHER" id="PTHR33745:SF3">
    <property type="entry name" value="RSBT CO-ANTAGONIST PROTEIN RSBRC"/>
    <property type="match status" value="1"/>
</dbReference>
<organism evidence="3 4">
    <name type="scientific">Cytobacillus oceanisediminis</name>
    <dbReference type="NCBI Taxonomy" id="665099"/>
    <lineage>
        <taxon>Bacteria</taxon>
        <taxon>Bacillati</taxon>
        <taxon>Bacillota</taxon>
        <taxon>Bacilli</taxon>
        <taxon>Bacillales</taxon>
        <taxon>Bacillaceae</taxon>
        <taxon>Cytobacillus</taxon>
    </lineage>
</organism>